<keyword evidence="4 7" id="KW-0812">Transmembrane</keyword>
<dbReference type="Gene3D" id="1.10.3720.10">
    <property type="entry name" value="MetI-like"/>
    <property type="match status" value="1"/>
</dbReference>
<keyword evidence="6 7" id="KW-0472">Membrane</keyword>
<dbReference type="SUPFAM" id="SSF161098">
    <property type="entry name" value="MetI-like"/>
    <property type="match status" value="1"/>
</dbReference>
<evidence type="ECO:0000259" key="8">
    <source>
        <dbReference type="PROSITE" id="PS50928"/>
    </source>
</evidence>
<dbReference type="PROSITE" id="PS50928">
    <property type="entry name" value="ABC_TM1"/>
    <property type="match status" value="1"/>
</dbReference>
<organism evidence="9 10">
    <name type="scientific">Paenibacillus antri</name>
    <dbReference type="NCBI Taxonomy" id="2582848"/>
    <lineage>
        <taxon>Bacteria</taxon>
        <taxon>Bacillati</taxon>
        <taxon>Bacillota</taxon>
        <taxon>Bacilli</taxon>
        <taxon>Bacillales</taxon>
        <taxon>Paenibacillaceae</taxon>
        <taxon>Paenibacillus</taxon>
    </lineage>
</organism>
<evidence type="ECO:0000256" key="6">
    <source>
        <dbReference type="ARBA" id="ARBA00023136"/>
    </source>
</evidence>
<dbReference type="Proteomes" id="UP000309676">
    <property type="component" value="Unassembled WGS sequence"/>
</dbReference>
<accession>A0A5R9G8D7</accession>
<dbReference type="AlphaFoldDB" id="A0A5R9G8D7"/>
<comment type="similarity">
    <text evidence="7">Belongs to the binding-protein-dependent transport system permease family.</text>
</comment>
<evidence type="ECO:0000256" key="7">
    <source>
        <dbReference type="RuleBase" id="RU363032"/>
    </source>
</evidence>
<evidence type="ECO:0000256" key="2">
    <source>
        <dbReference type="ARBA" id="ARBA00022448"/>
    </source>
</evidence>
<evidence type="ECO:0000256" key="4">
    <source>
        <dbReference type="ARBA" id="ARBA00022692"/>
    </source>
</evidence>
<dbReference type="Pfam" id="PF00528">
    <property type="entry name" value="BPD_transp_1"/>
    <property type="match status" value="1"/>
</dbReference>
<evidence type="ECO:0000313" key="10">
    <source>
        <dbReference type="Proteomes" id="UP000309676"/>
    </source>
</evidence>
<proteinExistence type="inferred from homology"/>
<feature type="transmembrane region" description="Helical" evidence="7">
    <location>
        <begin position="273"/>
        <end position="292"/>
    </location>
</feature>
<evidence type="ECO:0000256" key="1">
    <source>
        <dbReference type="ARBA" id="ARBA00004651"/>
    </source>
</evidence>
<dbReference type="GO" id="GO:0005886">
    <property type="term" value="C:plasma membrane"/>
    <property type="evidence" value="ECO:0007669"/>
    <property type="project" value="UniProtKB-SubCell"/>
</dbReference>
<keyword evidence="3" id="KW-1003">Cell membrane</keyword>
<feature type="transmembrane region" description="Helical" evidence="7">
    <location>
        <begin position="212"/>
        <end position="239"/>
    </location>
</feature>
<dbReference type="InterPro" id="IPR035906">
    <property type="entry name" value="MetI-like_sf"/>
</dbReference>
<keyword evidence="10" id="KW-1185">Reference proteome</keyword>
<feature type="transmembrane region" description="Helical" evidence="7">
    <location>
        <begin position="158"/>
        <end position="181"/>
    </location>
</feature>
<protein>
    <submittedName>
        <fullName evidence="9">Sugar ABC transporter permease</fullName>
    </submittedName>
</protein>
<comment type="subcellular location">
    <subcellularLocation>
        <location evidence="1 7">Cell membrane</location>
        <topology evidence="1 7">Multi-pass membrane protein</topology>
    </subcellularLocation>
</comment>
<evidence type="ECO:0000313" key="9">
    <source>
        <dbReference type="EMBL" id="TLS51339.1"/>
    </source>
</evidence>
<dbReference type="PANTHER" id="PTHR30193">
    <property type="entry name" value="ABC TRANSPORTER PERMEASE PROTEIN"/>
    <property type="match status" value="1"/>
</dbReference>
<feature type="transmembrane region" description="Helical" evidence="7">
    <location>
        <begin position="76"/>
        <end position="101"/>
    </location>
</feature>
<name>A0A5R9G8D7_9BACL</name>
<feature type="transmembrane region" description="Helical" evidence="7">
    <location>
        <begin position="113"/>
        <end position="131"/>
    </location>
</feature>
<sequence>MKELRLFQKNIELFLLSFPAVVYILIFAYLPLVGLVLAFKDYRYDKGILGSDWVGFKNFEFFFTSQTAYIVTRNTILYNVAFILVGLVFALLFAVLLNEIARRWIKVHQTAMFLPYFLSWVVISYIITGFLDHEHGYFNQLLMQFGADPVYWYNESRYWPWILVAVSLWKGVGFSTLVYYAGILGIDSSYYEAARIDGATKTQMAMKITLPLLAPLISILMIMSIGGIFRADFGLFYFIPNDSSFLYSVTDVVDTYVFRALKNVGDIGMSTAVGFYQSVVGLVLVVLANYIIKKINDENSLW</sequence>
<dbReference type="InterPro" id="IPR051393">
    <property type="entry name" value="ABC_transporter_permease"/>
</dbReference>
<evidence type="ECO:0000256" key="3">
    <source>
        <dbReference type="ARBA" id="ARBA00022475"/>
    </source>
</evidence>
<dbReference type="CDD" id="cd06261">
    <property type="entry name" value="TM_PBP2"/>
    <property type="match status" value="1"/>
</dbReference>
<keyword evidence="5 7" id="KW-1133">Transmembrane helix</keyword>
<comment type="caution">
    <text evidence="9">The sequence shown here is derived from an EMBL/GenBank/DDBJ whole genome shotgun (WGS) entry which is preliminary data.</text>
</comment>
<gene>
    <name evidence="9" type="ORF">FE782_16255</name>
</gene>
<dbReference type="GO" id="GO:0055085">
    <property type="term" value="P:transmembrane transport"/>
    <property type="evidence" value="ECO:0007669"/>
    <property type="project" value="InterPro"/>
</dbReference>
<evidence type="ECO:0000256" key="5">
    <source>
        <dbReference type="ARBA" id="ARBA00022989"/>
    </source>
</evidence>
<dbReference type="OrthoDB" id="9785836at2"/>
<reference evidence="9 10" key="1">
    <citation type="submission" date="2019-05" db="EMBL/GenBank/DDBJ databases">
        <authorList>
            <person name="Narsing Rao M.P."/>
            <person name="Li W.J."/>
        </authorList>
    </citation>
    <scope>NUCLEOTIDE SEQUENCE [LARGE SCALE GENOMIC DNA]</scope>
    <source>
        <strain evidence="9 10">SYSU_K30003</strain>
    </source>
</reference>
<keyword evidence="2 7" id="KW-0813">Transport</keyword>
<dbReference type="EMBL" id="VCIW01000010">
    <property type="protein sequence ID" value="TLS51339.1"/>
    <property type="molecule type" value="Genomic_DNA"/>
</dbReference>
<dbReference type="InterPro" id="IPR000515">
    <property type="entry name" value="MetI-like"/>
</dbReference>
<feature type="domain" description="ABC transmembrane type-1" evidence="8">
    <location>
        <begin position="72"/>
        <end position="288"/>
    </location>
</feature>
<feature type="transmembrane region" description="Helical" evidence="7">
    <location>
        <begin position="12"/>
        <end position="39"/>
    </location>
</feature>
<dbReference type="PANTHER" id="PTHR30193:SF44">
    <property type="entry name" value="LACTOSE TRANSPORT SYSTEM PERMEASE PROTEIN LACF"/>
    <property type="match status" value="1"/>
</dbReference>